<feature type="domain" description="Thiopeptide-type bacteriocin biosynthesis" evidence="2">
    <location>
        <begin position="752"/>
        <end position="1017"/>
    </location>
</feature>
<accession>A0ABU5RZ71</accession>
<evidence type="ECO:0000259" key="1">
    <source>
        <dbReference type="Pfam" id="PF04738"/>
    </source>
</evidence>
<dbReference type="NCBIfam" id="TIGR03891">
    <property type="entry name" value="thiopep_ocin"/>
    <property type="match status" value="1"/>
</dbReference>
<sequence>MSNSYQFLKKIILRTPTLPFADDISEDFLKTLLNHPPFLEALYLASPVLFNEAQLWKDGNITDVKKAQKIVFSLCKYYSRMCSRCTPFGLFAGCSVVEWSDETALKIASEKRRSTRLDMHYAGALAQSLSEIPFIKSHLLYFPNSSIYQIGQEIRYVEYKYVDGKRTHQISAFEWSEYIALVLDACKKGAKMSEIVPLLIDDDISEEDALGFIEQLIDAQLLINELEPAITGEGLTQQIIKVLQKNNVNEHYLDTLQSIENQLKNIDNQQINKISTYQEITELIKKIGVPFEEGKLFQTDLVNLFDENKIASAYQEELSEIAELLIQVSEKRENPTQSDFIKKFYERYENQEIPLLIVMDTETGIGYGQSGKSNFTPIANGLESSNEEKKDVTINLNPFQQYLFRKYLNALKENALQVNLEEDDFKPFLHKKYKTPSSTSMIFRLTGDEELPIYLEKFGGTSAVNLLGRFAHTDEAILDIIQEITEKEQALNPEVIFAEIVHLPENRIGNILLHPAFLTYEIPYLAKSSLPENQQILLEDLLVSVDISQQKIRLKSKRLNKEVIPRLSNAHNYSMNALPIYHFLCDLQSANLVAAFDSGWKKATLNTKFSPRLTYKNIILEAATWQFKKEDFESLLINSPENLLVFFHEFIVKWQLPKRFVLVDFDNELLVNTENLLSIQTWLDAIKNREKIELKEFLFVPNNGHIVNQSGAFFTNQFIASLINKKTVFEQIPSQKPLNHEIQRTFSLGSEWLYLKIYSGVKAADDILAQNIKSLVEQFLKKRLIDKWFFIRYNDPDNHIRLRLHFTDLKHLGEVILGLKGILDDLEKEGIIWKIQYDTYQREIERYGADVMILTENIFFHDSEAIVNLLAQTWGDEREQIRWQFAMKLIDIYLNDFELSLDQKLDLMTLLKDNFAAEFKVDKPMKLQMDKRFREYRKKIESILSAEISEEFITFFEPIQHKSEQTKESIAQIKVLKSGATLKKYLSDTIHMTVNRVIADNQRFHELIIYDFMYRYYQAELAKLKKNRTKINLS</sequence>
<dbReference type="Pfam" id="PF14028">
    <property type="entry name" value="Lant_dehydr_C"/>
    <property type="match status" value="1"/>
</dbReference>
<dbReference type="InterPro" id="IPR006827">
    <property type="entry name" value="Lant_deHydtase_N"/>
</dbReference>
<keyword evidence="4" id="KW-1185">Reference proteome</keyword>
<dbReference type="EMBL" id="JAYGIL010000002">
    <property type="protein sequence ID" value="MEA5401533.1"/>
    <property type="molecule type" value="Genomic_DNA"/>
</dbReference>
<organism evidence="3 4">
    <name type="scientific">Arcicella gelida</name>
    <dbReference type="NCBI Taxonomy" id="2984195"/>
    <lineage>
        <taxon>Bacteria</taxon>
        <taxon>Pseudomonadati</taxon>
        <taxon>Bacteroidota</taxon>
        <taxon>Cytophagia</taxon>
        <taxon>Cytophagales</taxon>
        <taxon>Flectobacillaceae</taxon>
        <taxon>Arcicella</taxon>
    </lineage>
</organism>
<evidence type="ECO:0000313" key="4">
    <source>
        <dbReference type="Proteomes" id="UP001303899"/>
    </source>
</evidence>
<evidence type="ECO:0000259" key="2">
    <source>
        <dbReference type="Pfam" id="PF14028"/>
    </source>
</evidence>
<dbReference type="RefSeq" id="WP_323325252.1">
    <property type="nucleotide sequence ID" value="NZ_JAYGIL010000002.1"/>
</dbReference>
<name>A0ABU5RZ71_9BACT</name>
<protein>
    <submittedName>
        <fullName evidence="3">Lantibiotic dehydratase</fullName>
    </submittedName>
</protein>
<evidence type="ECO:0000313" key="3">
    <source>
        <dbReference type="EMBL" id="MEA5401533.1"/>
    </source>
</evidence>
<gene>
    <name evidence="3" type="ORF">VB776_01310</name>
</gene>
<dbReference type="InterPro" id="IPR023809">
    <property type="entry name" value="Thiopep_bacteriocin_synth_dom"/>
</dbReference>
<comment type="caution">
    <text evidence="3">The sequence shown here is derived from an EMBL/GenBank/DDBJ whole genome shotgun (WGS) entry which is preliminary data.</text>
</comment>
<reference evidence="3 4" key="1">
    <citation type="submission" date="2023-12" db="EMBL/GenBank/DDBJ databases">
        <title>Novel species of the genus Arcicella isolated from rivers.</title>
        <authorList>
            <person name="Lu H."/>
        </authorList>
    </citation>
    <scope>NUCLEOTIDE SEQUENCE [LARGE SCALE GENOMIC DNA]</scope>
    <source>
        <strain evidence="3 4">DC2W</strain>
    </source>
</reference>
<dbReference type="Pfam" id="PF04738">
    <property type="entry name" value="Lant_dehydr_N"/>
    <property type="match status" value="1"/>
</dbReference>
<feature type="domain" description="Lantibiotic dehydratase N-terminal" evidence="1">
    <location>
        <begin position="35"/>
        <end position="677"/>
    </location>
</feature>
<proteinExistence type="predicted"/>
<dbReference type="Proteomes" id="UP001303899">
    <property type="component" value="Unassembled WGS sequence"/>
</dbReference>